<keyword evidence="2" id="KW-1185">Reference proteome</keyword>
<accession>A0A8B8DKT3</accession>
<evidence type="ECO:0000256" key="1">
    <source>
        <dbReference type="SAM" id="SignalP"/>
    </source>
</evidence>
<gene>
    <name evidence="3" type="primary">LOC111126937</name>
</gene>
<dbReference type="KEGG" id="cvn:111126937"/>
<feature type="signal peptide" evidence="1">
    <location>
        <begin position="1"/>
        <end position="23"/>
    </location>
</feature>
<organism evidence="2 3">
    <name type="scientific">Crassostrea virginica</name>
    <name type="common">Eastern oyster</name>
    <dbReference type="NCBI Taxonomy" id="6565"/>
    <lineage>
        <taxon>Eukaryota</taxon>
        <taxon>Metazoa</taxon>
        <taxon>Spiralia</taxon>
        <taxon>Lophotrochozoa</taxon>
        <taxon>Mollusca</taxon>
        <taxon>Bivalvia</taxon>
        <taxon>Autobranchia</taxon>
        <taxon>Pteriomorphia</taxon>
        <taxon>Ostreida</taxon>
        <taxon>Ostreoidea</taxon>
        <taxon>Ostreidae</taxon>
        <taxon>Crassostrea</taxon>
    </lineage>
</organism>
<keyword evidence="1" id="KW-0732">Signal</keyword>
<name>A0A8B8DKT3_CRAVI</name>
<protein>
    <submittedName>
        <fullName evidence="3">Uncharacterized protein LOC111126937</fullName>
    </submittedName>
</protein>
<proteinExistence type="predicted"/>
<sequence>MYCTIFNFILAGCILSSLPVSRGRVPVMHQDRAYFRPISPSSSYPRNTFRTTERPYNIPLRKPTQEIIDLCKVCELFESDLPQECNINCKRILPKTDGKTKSKTVNEKTQTTTLGDALCAFCNQYPSYELSEICKKKLCTV</sequence>
<evidence type="ECO:0000313" key="3">
    <source>
        <dbReference type="RefSeq" id="XP_022327596.1"/>
    </source>
</evidence>
<dbReference type="RefSeq" id="XP_022327596.1">
    <property type="nucleotide sequence ID" value="XM_022471888.1"/>
</dbReference>
<dbReference type="Proteomes" id="UP000694844">
    <property type="component" value="Chromosome 3"/>
</dbReference>
<dbReference type="AlphaFoldDB" id="A0A8B8DKT3"/>
<reference evidence="3" key="1">
    <citation type="submission" date="2025-08" db="UniProtKB">
        <authorList>
            <consortium name="RefSeq"/>
        </authorList>
    </citation>
    <scope>IDENTIFICATION</scope>
    <source>
        <tissue evidence="3">Whole sample</tissue>
    </source>
</reference>
<dbReference type="OrthoDB" id="6199609at2759"/>
<dbReference type="GeneID" id="111126937"/>
<feature type="chain" id="PRO_5034128493" evidence="1">
    <location>
        <begin position="24"/>
        <end position="141"/>
    </location>
</feature>
<evidence type="ECO:0000313" key="2">
    <source>
        <dbReference type="Proteomes" id="UP000694844"/>
    </source>
</evidence>